<dbReference type="PANTHER" id="PTHR45833">
    <property type="entry name" value="METHIONINE SYNTHASE"/>
    <property type="match status" value="1"/>
</dbReference>
<dbReference type="GO" id="GO:0005829">
    <property type="term" value="C:cytosol"/>
    <property type="evidence" value="ECO:0007669"/>
    <property type="project" value="TreeGrafter"/>
</dbReference>
<evidence type="ECO:0000256" key="2">
    <source>
        <dbReference type="ARBA" id="ARBA00022603"/>
    </source>
</evidence>
<evidence type="ECO:0000313" key="9">
    <source>
        <dbReference type="EMBL" id="SHI32773.1"/>
    </source>
</evidence>
<evidence type="ECO:0000256" key="5">
    <source>
        <dbReference type="ARBA" id="ARBA00022723"/>
    </source>
</evidence>
<dbReference type="RefSeq" id="WP_073031458.1">
    <property type="nucleotide sequence ID" value="NZ_FQXJ01000016.1"/>
</dbReference>
<feature type="binding site" evidence="7">
    <location>
        <position position="272"/>
    </location>
    <ligand>
        <name>Zn(2+)</name>
        <dbReference type="ChEBI" id="CHEBI:29105"/>
    </ligand>
</feature>
<sequence length="434" mass="47232">MKSFLSSIEEKVLLYDGSKGVMLQKKGLKGNEASESWNLSKPDEVKNLYSLYKNAGSDVIQTNTFPGNRITLDKHSLGDKTYQLNFEGVKLAKEVAGDNTYVAASVGPTGMILEPAGDLSFDKAYSIFKEQLRAIEDAGADVVNFETFTDLNELRAAILAAKETTSLPIIASATFNDNSRTLSGNSAEVCALVCESLGVAVVGANCSGGPDSLLEPIKKMHLVASIPLSVKANAGMPVLLNGEAVYKQEPDQFSSYTKEFVENGVRLIGGCCGTTPEFISAIKKELDGIKAPNLDMKSGSTITSAFNYLVLSKDKEYAVEELSFKENTTVNLLKNGDFYNLLQGYKTANMDYLLIDFSNMNESFDVGGFISTISFLIKKPLIIKCESIEILDKFLRYYPGKVGVVLSDNTKIPLSQLKHYGALILNDELEPITI</sequence>
<evidence type="ECO:0000256" key="4">
    <source>
        <dbReference type="ARBA" id="ARBA00022691"/>
    </source>
</evidence>
<dbReference type="STRING" id="1121420.SAMN02746098_03928"/>
<organism evidence="9 10">
    <name type="scientific">Desulfosporosinus lacus DSM 15449</name>
    <dbReference type="NCBI Taxonomy" id="1121420"/>
    <lineage>
        <taxon>Bacteria</taxon>
        <taxon>Bacillati</taxon>
        <taxon>Bacillota</taxon>
        <taxon>Clostridia</taxon>
        <taxon>Eubacteriales</taxon>
        <taxon>Desulfitobacteriaceae</taxon>
        <taxon>Desulfosporosinus</taxon>
    </lineage>
</organism>
<comment type="cofactor">
    <cofactor evidence="7">
        <name>Zn(2+)</name>
        <dbReference type="ChEBI" id="CHEBI:29105"/>
    </cofactor>
</comment>
<keyword evidence="7" id="KW-0862">Zinc</keyword>
<dbReference type="GO" id="GO:0046653">
    <property type="term" value="P:tetrahydrofolate metabolic process"/>
    <property type="evidence" value="ECO:0007669"/>
    <property type="project" value="TreeGrafter"/>
</dbReference>
<accession>A0A1M6A9E2</accession>
<dbReference type="OrthoDB" id="9803687at2"/>
<comment type="similarity">
    <text evidence="1">Belongs to the vitamin-B12 dependent methionine synthase family.</text>
</comment>
<dbReference type="PANTHER" id="PTHR45833:SF1">
    <property type="entry name" value="METHIONINE SYNTHASE"/>
    <property type="match status" value="1"/>
</dbReference>
<evidence type="ECO:0000256" key="3">
    <source>
        <dbReference type="ARBA" id="ARBA00022679"/>
    </source>
</evidence>
<gene>
    <name evidence="9" type="ORF">SAMN02746098_03928</name>
</gene>
<dbReference type="AlphaFoldDB" id="A0A1M6A9E2"/>
<evidence type="ECO:0000256" key="7">
    <source>
        <dbReference type="PROSITE-ProRule" id="PRU00333"/>
    </source>
</evidence>
<keyword evidence="2 7" id="KW-0489">Methyltransferase</keyword>
<dbReference type="Gene3D" id="3.20.20.330">
    <property type="entry name" value="Homocysteine-binding-like domain"/>
    <property type="match status" value="1"/>
</dbReference>
<protein>
    <submittedName>
        <fullName evidence="9">5-methyltetrahydrofolate--homocysteine methyltransferase</fullName>
    </submittedName>
</protein>
<keyword evidence="6" id="KW-0170">Cobalt</keyword>
<dbReference type="GO" id="GO:0050667">
    <property type="term" value="P:homocysteine metabolic process"/>
    <property type="evidence" value="ECO:0007669"/>
    <property type="project" value="TreeGrafter"/>
</dbReference>
<evidence type="ECO:0000256" key="6">
    <source>
        <dbReference type="ARBA" id="ARBA00023285"/>
    </source>
</evidence>
<proteinExistence type="inferred from homology"/>
<dbReference type="GO" id="GO:0008705">
    <property type="term" value="F:methionine synthase activity"/>
    <property type="evidence" value="ECO:0007669"/>
    <property type="project" value="TreeGrafter"/>
</dbReference>
<dbReference type="EMBL" id="FQXJ01000016">
    <property type="protein sequence ID" value="SHI32773.1"/>
    <property type="molecule type" value="Genomic_DNA"/>
</dbReference>
<evidence type="ECO:0000259" key="8">
    <source>
        <dbReference type="PROSITE" id="PS50970"/>
    </source>
</evidence>
<name>A0A1M6A9E2_9FIRM</name>
<feature type="binding site" evidence="7">
    <location>
        <position position="206"/>
    </location>
    <ligand>
        <name>Zn(2+)</name>
        <dbReference type="ChEBI" id="CHEBI:29105"/>
    </ligand>
</feature>
<feature type="domain" description="Hcy-binding" evidence="8">
    <location>
        <begin position="1"/>
        <end position="286"/>
    </location>
</feature>
<keyword evidence="5 7" id="KW-0479">Metal-binding</keyword>
<evidence type="ECO:0000313" key="10">
    <source>
        <dbReference type="Proteomes" id="UP000183954"/>
    </source>
</evidence>
<dbReference type="Proteomes" id="UP000183954">
    <property type="component" value="Unassembled WGS sequence"/>
</dbReference>
<keyword evidence="10" id="KW-1185">Reference proteome</keyword>
<feature type="binding site" evidence="7">
    <location>
        <position position="271"/>
    </location>
    <ligand>
        <name>Zn(2+)</name>
        <dbReference type="ChEBI" id="CHEBI:29105"/>
    </ligand>
</feature>
<dbReference type="GO" id="GO:0032259">
    <property type="term" value="P:methylation"/>
    <property type="evidence" value="ECO:0007669"/>
    <property type="project" value="UniProtKB-KW"/>
</dbReference>
<dbReference type="SUPFAM" id="SSF82282">
    <property type="entry name" value="Homocysteine S-methyltransferase"/>
    <property type="match status" value="1"/>
</dbReference>
<dbReference type="InterPro" id="IPR050554">
    <property type="entry name" value="Met_Synthase/Corrinoid"/>
</dbReference>
<dbReference type="Pfam" id="PF02574">
    <property type="entry name" value="S-methyl_trans"/>
    <property type="match status" value="1"/>
</dbReference>
<reference evidence="10" key="1">
    <citation type="submission" date="2016-11" db="EMBL/GenBank/DDBJ databases">
        <authorList>
            <person name="Varghese N."/>
            <person name="Submissions S."/>
        </authorList>
    </citation>
    <scope>NUCLEOTIDE SEQUENCE [LARGE SCALE GENOMIC DNA]</scope>
    <source>
        <strain evidence="10">DSM 15449</strain>
    </source>
</reference>
<dbReference type="InterPro" id="IPR036589">
    <property type="entry name" value="HCY_dom_sf"/>
</dbReference>
<keyword evidence="3 7" id="KW-0808">Transferase</keyword>
<keyword evidence="4" id="KW-0949">S-adenosyl-L-methionine</keyword>
<dbReference type="PROSITE" id="PS50970">
    <property type="entry name" value="HCY"/>
    <property type="match status" value="1"/>
</dbReference>
<dbReference type="InterPro" id="IPR003726">
    <property type="entry name" value="HCY_dom"/>
</dbReference>
<evidence type="ECO:0000256" key="1">
    <source>
        <dbReference type="ARBA" id="ARBA00010398"/>
    </source>
</evidence>
<dbReference type="GO" id="GO:0046872">
    <property type="term" value="F:metal ion binding"/>
    <property type="evidence" value="ECO:0007669"/>
    <property type="project" value="UniProtKB-KW"/>
</dbReference>